<evidence type="ECO:0000256" key="15">
    <source>
        <dbReference type="ARBA" id="ARBA00023170"/>
    </source>
</evidence>
<feature type="transmembrane region" description="Helical" evidence="18">
    <location>
        <begin position="578"/>
        <end position="601"/>
    </location>
</feature>
<dbReference type="RefSeq" id="XP_010930348.3">
    <property type="nucleotide sequence ID" value="XM_010932046.3"/>
</dbReference>
<evidence type="ECO:0000256" key="8">
    <source>
        <dbReference type="ARBA" id="ARBA00022729"/>
    </source>
</evidence>
<dbReference type="PROSITE" id="PS00107">
    <property type="entry name" value="PROTEIN_KINASE_ATP"/>
    <property type="match status" value="1"/>
</dbReference>
<dbReference type="SMART" id="SM00220">
    <property type="entry name" value="S_TKc"/>
    <property type="match status" value="1"/>
</dbReference>
<evidence type="ECO:0000256" key="18">
    <source>
        <dbReference type="SAM" id="Phobius"/>
    </source>
</evidence>
<dbReference type="FunFam" id="3.30.200.20:FF:000328">
    <property type="entry name" value="Leucine-rich repeat protein kinase family protein"/>
    <property type="match status" value="1"/>
</dbReference>
<feature type="binding site" evidence="17">
    <location>
        <position position="678"/>
    </location>
    <ligand>
        <name>ATP</name>
        <dbReference type="ChEBI" id="CHEBI:30616"/>
    </ligand>
</feature>
<evidence type="ECO:0000256" key="6">
    <source>
        <dbReference type="ARBA" id="ARBA00022679"/>
    </source>
</evidence>
<proteinExistence type="predicted"/>
<dbReference type="AlphaFoldDB" id="A0A6I9RYE8"/>
<dbReference type="FunFam" id="1.10.510.10:FF:000453">
    <property type="entry name" value="LRR receptor-like serine/threonine-protein kinase HSL2"/>
    <property type="match status" value="1"/>
</dbReference>
<evidence type="ECO:0000256" key="12">
    <source>
        <dbReference type="ARBA" id="ARBA00022840"/>
    </source>
</evidence>
<evidence type="ECO:0000256" key="4">
    <source>
        <dbReference type="ARBA" id="ARBA00022527"/>
    </source>
</evidence>
<dbReference type="InterPro" id="IPR017441">
    <property type="entry name" value="Protein_kinase_ATP_BS"/>
</dbReference>
<evidence type="ECO:0000256" key="17">
    <source>
        <dbReference type="PROSITE-ProRule" id="PRU10141"/>
    </source>
</evidence>
<evidence type="ECO:0000256" key="16">
    <source>
        <dbReference type="ARBA" id="ARBA00023180"/>
    </source>
</evidence>
<evidence type="ECO:0000256" key="19">
    <source>
        <dbReference type="SAM" id="SignalP"/>
    </source>
</evidence>
<dbReference type="CDD" id="cd14066">
    <property type="entry name" value="STKc_IRAK"/>
    <property type="match status" value="1"/>
</dbReference>
<dbReference type="InterPro" id="IPR001245">
    <property type="entry name" value="Ser-Thr/Tyr_kinase_cat_dom"/>
</dbReference>
<dbReference type="GO" id="GO:0005524">
    <property type="term" value="F:ATP binding"/>
    <property type="evidence" value="ECO:0007669"/>
    <property type="project" value="UniProtKB-UniRule"/>
</dbReference>
<evidence type="ECO:0000256" key="10">
    <source>
        <dbReference type="ARBA" id="ARBA00022741"/>
    </source>
</evidence>
<dbReference type="PROSITE" id="PS50011">
    <property type="entry name" value="PROTEIN_KINASE_DOM"/>
    <property type="match status" value="1"/>
</dbReference>
<dbReference type="EC" id="2.7.11.1" evidence="3"/>
<dbReference type="KEGG" id="egu:105051547"/>
<keyword evidence="7 18" id="KW-0812">Transmembrane</keyword>
<keyword evidence="8 19" id="KW-0732">Signal</keyword>
<gene>
    <name evidence="22" type="primary">LOC105051547</name>
</gene>
<keyword evidence="16" id="KW-0325">Glycoprotein</keyword>
<dbReference type="Proteomes" id="UP000504607">
    <property type="component" value="Chromosome 9"/>
</dbReference>
<dbReference type="FunCoup" id="A0A6I9RYE8">
    <property type="interactions" value="102"/>
</dbReference>
<evidence type="ECO:0000256" key="11">
    <source>
        <dbReference type="ARBA" id="ARBA00022777"/>
    </source>
</evidence>
<dbReference type="SUPFAM" id="SSF56112">
    <property type="entry name" value="Protein kinase-like (PK-like)"/>
    <property type="match status" value="1"/>
</dbReference>
<keyword evidence="10 17" id="KW-0547">Nucleotide-binding</keyword>
<dbReference type="Gene3D" id="3.80.10.10">
    <property type="entry name" value="Ribonuclease Inhibitor"/>
    <property type="match status" value="3"/>
</dbReference>
<evidence type="ECO:0000256" key="5">
    <source>
        <dbReference type="ARBA" id="ARBA00022614"/>
    </source>
</evidence>
<comment type="subcellular location">
    <subcellularLocation>
        <location evidence="1">Cell membrane</location>
        <topology evidence="1">Single-pass membrane protein</topology>
    </subcellularLocation>
    <subcellularLocation>
        <location evidence="2">Membrane</location>
        <topology evidence="2">Single-pass type I membrane protein</topology>
    </subcellularLocation>
</comment>
<keyword evidence="11" id="KW-0418">Kinase</keyword>
<dbReference type="PANTHER" id="PTHR45974:SF266">
    <property type="entry name" value="LEUCINE-RICH REPEAT RECEPTOR PROTEIN KINASE HPCA1"/>
    <property type="match status" value="1"/>
</dbReference>
<sequence length="973" mass="106080">MIIMKMDLLPLNERINWSLRLMNPGCWVFLLVLLIQVLVISADTDPQDAAVLNSLASSWDNTPSNWIGSDPCGDKWVGISCTNSRVISITLSSLGLTGTLSGDIQSLNELQALDLSYNKGLTGGIPASIGSLSKLVNLILVGCSFSGEIPPEIGNLPRLVFLSLNSNSFTGSIPKTLGNLSKLYWFDLADNKLTGTIPVSDGNKPGLDLLTHCKHFHFGVNQLSGTIPSKLFNSDMRLIHVLFDNNNLTGSIPPTLGLLSHLEVLRLDANSLSGPVPSNINNLTKLAELHLANNQLTGTLPNLSGMTALSFVDMSNNSFDASEVPPWFSTLPSLTSLYLEFLKIGGQLPKSLFSFAPLQTLKLRSNRLNGTIDIGTDYSTSLELIDLRDNDISQITLGGGGFEKKIILVGNPICNQGGTDLQYCKISRQSTPPYSTPQNCIPIPCPSNENLSPNCHCAYPYTGTLYFRSPSFSDLGNATIFQILEDALKSSLLKQLPVDSVSLQNPFVDADNNLEMTLQVFPGGKDRFNEIDVSTLGFILSNQTFKPPSIFGPYYFIGEGYSAVRVVAPSSKSNRLPVIIGASVGGAALASLVTGCVVFAIRHRRKTRKLKEKNQSIVSWSRTKSSSSIPLLKGAKLFSFEELRKCTNNFSEANHIGNGSYGKVYRGILTDGQLVAVKRAQQGSMQGGLEFNTEIELLSRVHHKNLVTLVGFCFDQGEQILVYEYVPNGTLKESLSGKSGVHLDWKRRLRVALGAARGLAYLHELANPPIVHRDIKSSNILLDDHLNAKVSDFGLSKPMGDDTKGYVTTQVKGTMGYLDPEYYMTQQLTEKSDVYSFGVLLLELITAKKPLERGRYIVREVRVMMDKTKDLYGLHELLDPAIGLGTTLGGFEKYVDLAIQCVEDSGNDRPAMSDVVKEIENIMQLVGMNPNADSASASLSYISSSRSPVRHPYSNVGNFDYSGGVPPSELEPK</sequence>
<dbReference type="InterPro" id="IPR001611">
    <property type="entry name" value="Leu-rich_rpt"/>
</dbReference>
<dbReference type="FunFam" id="3.80.10.10:FF:000363">
    <property type="entry name" value="Leucine-rich repeat family protein"/>
    <property type="match status" value="1"/>
</dbReference>
<dbReference type="GO" id="GO:0005886">
    <property type="term" value="C:plasma membrane"/>
    <property type="evidence" value="ECO:0007669"/>
    <property type="project" value="UniProtKB-SubCell"/>
</dbReference>
<evidence type="ECO:0000256" key="1">
    <source>
        <dbReference type="ARBA" id="ARBA00004162"/>
    </source>
</evidence>
<dbReference type="PANTHER" id="PTHR45974">
    <property type="entry name" value="RECEPTOR-LIKE PROTEIN 55"/>
    <property type="match status" value="1"/>
</dbReference>
<evidence type="ECO:0000256" key="7">
    <source>
        <dbReference type="ARBA" id="ARBA00022692"/>
    </source>
</evidence>
<feature type="domain" description="Protein kinase" evidence="20">
    <location>
        <begin position="650"/>
        <end position="923"/>
    </location>
</feature>
<dbReference type="OrthoDB" id="2015206at2759"/>
<evidence type="ECO:0000259" key="20">
    <source>
        <dbReference type="PROSITE" id="PS50011"/>
    </source>
</evidence>
<evidence type="ECO:0000313" key="21">
    <source>
        <dbReference type="Proteomes" id="UP000504607"/>
    </source>
</evidence>
<feature type="chain" id="PRO_5026976044" description="non-specific serine/threonine protein kinase" evidence="19">
    <location>
        <begin position="43"/>
        <end position="973"/>
    </location>
</feature>
<dbReference type="Pfam" id="PF07714">
    <property type="entry name" value="PK_Tyr_Ser-Thr"/>
    <property type="match status" value="1"/>
</dbReference>
<keyword evidence="6" id="KW-0808">Transferase</keyword>
<dbReference type="InterPro" id="IPR000719">
    <property type="entry name" value="Prot_kinase_dom"/>
</dbReference>
<dbReference type="Pfam" id="PF00560">
    <property type="entry name" value="LRR_1"/>
    <property type="match status" value="2"/>
</dbReference>
<feature type="signal peptide" evidence="19">
    <location>
        <begin position="1"/>
        <end position="42"/>
    </location>
</feature>
<evidence type="ECO:0000256" key="9">
    <source>
        <dbReference type="ARBA" id="ARBA00022737"/>
    </source>
</evidence>
<evidence type="ECO:0000256" key="3">
    <source>
        <dbReference type="ARBA" id="ARBA00012513"/>
    </source>
</evidence>
<protein>
    <recommendedName>
        <fullName evidence="3">non-specific serine/threonine protein kinase</fullName>
        <ecNumber evidence="3">2.7.11.1</ecNumber>
    </recommendedName>
</protein>
<evidence type="ECO:0000256" key="14">
    <source>
        <dbReference type="ARBA" id="ARBA00023136"/>
    </source>
</evidence>
<keyword evidence="13 18" id="KW-1133">Transmembrane helix</keyword>
<reference evidence="22" key="1">
    <citation type="submission" date="2025-08" db="UniProtKB">
        <authorList>
            <consortium name="RefSeq"/>
        </authorList>
    </citation>
    <scope>IDENTIFICATION</scope>
</reference>
<dbReference type="GeneID" id="105051547"/>
<keyword evidence="21" id="KW-1185">Reference proteome</keyword>
<keyword evidence="15" id="KW-0675">Receptor</keyword>
<accession>A0A6I9RYE8</accession>
<dbReference type="InterPro" id="IPR011009">
    <property type="entry name" value="Kinase-like_dom_sf"/>
</dbReference>
<dbReference type="SUPFAM" id="SSF52058">
    <property type="entry name" value="L domain-like"/>
    <property type="match status" value="1"/>
</dbReference>
<dbReference type="InParanoid" id="A0A6I9RYE8"/>
<dbReference type="PROSITE" id="PS00108">
    <property type="entry name" value="PROTEIN_KINASE_ST"/>
    <property type="match status" value="1"/>
</dbReference>
<keyword evidence="9" id="KW-0677">Repeat</keyword>
<dbReference type="GO" id="GO:0004674">
    <property type="term" value="F:protein serine/threonine kinase activity"/>
    <property type="evidence" value="ECO:0007669"/>
    <property type="project" value="UniProtKB-KW"/>
</dbReference>
<dbReference type="InterPro" id="IPR008271">
    <property type="entry name" value="Ser/Thr_kinase_AS"/>
</dbReference>
<evidence type="ECO:0000256" key="2">
    <source>
        <dbReference type="ARBA" id="ARBA00004479"/>
    </source>
</evidence>
<keyword evidence="5" id="KW-0433">Leucine-rich repeat</keyword>
<dbReference type="Gene3D" id="1.10.510.10">
    <property type="entry name" value="Transferase(Phosphotransferase) domain 1"/>
    <property type="match status" value="1"/>
</dbReference>
<dbReference type="Gene3D" id="3.30.200.20">
    <property type="entry name" value="Phosphorylase Kinase, domain 1"/>
    <property type="match status" value="1"/>
</dbReference>
<keyword evidence="4" id="KW-0723">Serine/threonine-protein kinase</keyword>
<name>A0A6I9RYE8_ELAGV</name>
<evidence type="ECO:0000313" key="22">
    <source>
        <dbReference type="RefSeq" id="XP_010930348.3"/>
    </source>
</evidence>
<keyword evidence="12 17" id="KW-0067">ATP-binding</keyword>
<dbReference type="InterPro" id="IPR032675">
    <property type="entry name" value="LRR_dom_sf"/>
</dbReference>
<dbReference type="PROSITE" id="PS51450">
    <property type="entry name" value="LRR"/>
    <property type="match status" value="1"/>
</dbReference>
<organism evidence="21 22">
    <name type="scientific">Elaeis guineensis var. tenera</name>
    <name type="common">Oil palm</name>
    <dbReference type="NCBI Taxonomy" id="51953"/>
    <lineage>
        <taxon>Eukaryota</taxon>
        <taxon>Viridiplantae</taxon>
        <taxon>Streptophyta</taxon>
        <taxon>Embryophyta</taxon>
        <taxon>Tracheophyta</taxon>
        <taxon>Spermatophyta</taxon>
        <taxon>Magnoliopsida</taxon>
        <taxon>Liliopsida</taxon>
        <taxon>Arecaceae</taxon>
        <taxon>Arecoideae</taxon>
        <taxon>Cocoseae</taxon>
        <taxon>Elaeidinae</taxon>
        <taxon>Elaeis</taxon>
    </lineage>
</organism>
<keyword evidence="14 18" id="KW-0472">Membrane</keyword>
<evidence type="ECO:0000256" key="13">
    <source>
        <dbReference type="ARBA" id="ARBA00022989"/>
    </source>
</evidence>
<dbReference type="FunFam" id="3.80.10.10:FF:000542">
    <property type="entry name" value="Leucine-rich repeat protein kinase family protein"/>
    <property type="match status" value="1"/>
</dbReference>